<dbReference type="Proteomes" id="UP000198688">
    <property type="component" value="Chromosome I"/>
</dbReference>
<name>A0A1H1PJL0_9ACTN</name>
<evidence type="ECO:0000256" key="6">
    <source>
        <dbReference type="ARBA" id="ARBA00030388"/>
    </source>
</evidence>
<keyword evidence="4" id="KW-0255">Endonuclease</keyword>
<evidence type="ECO:0000256" key="4">
    <source>
        <dbReference type="ARBA" id="ARBA00022759"/>
    </source>
</evidence>
<comment type="similarity">
    <text evidence="1">Belongs to the YoeB family.</text>
</comment>
<keyword evidence="9" id="KW-1185">Reference proteome</keyword>
<dbReference type="NCBIfam" id="TIGR02116">
    <property type="entry name" value="toxin_Txe_YoeB"/>
    <property type="match status" value="1"/>
</dbReference>
<keyword evidence="5" id="KW-0378">Hydrolase</keyword>
<dbReference type="GO" id="GO:0045892">
    <property type="term" value="P:negative regulation of DNA-templated transcription"/>
    <property type="evidence" value="ECO:0007669"/>
    <property type="project" value="TreeGrafter"/>
</dbReference>
<dbReference type="PANTHER" id="PTHR38039">
    <property type="entry name" value="TOXIN YOEB"/>
    <property type="match status" value="1"/>
</dbReference>
<dbReference type="GO" id="GO:0006401">
    <property type="term" value="P:RNA catabolic process"/>
    <property type="evidence" value="ECO:0007669"/>
    <property type="project" value="InterPro"/>
</dbReference>
<dbReference type="InterPro" id="IPR009614">
    <property type="entry name" value="YoeB_toxin"/>
</dbReference>
<dbReference type="Gene3D" id="3.30.2310.20">
    <property type="entry name" value="RelE-like"/>
    <property type="match status" value="1"/>
</dbReference>
<dbReference type="GO" id="GO:0004519">
    <property type="term" value="F:endonuclease activity"/>
    <property type="evidence" value="ECO:0007669"/>
    <property type="project" value="UniProtKB-KW"/>
</dbReference>
<keyword evidence="2" id="KW-1277">Toxin-antitoxin system</keyword>
<dbReference type="InterPro" id="IPR035093">
    <property type="entry name" value="RelE/ParE_toxin_dom_sf"/>
</dbReference>
<dbReference type="AlphaFoldDB" id="A0A1H1PJL0"/>
<dbReference type="STRING" id="113562.SAMN04489716_0027"/>
<evidence type="ECO:0000256" key="1">
    <source>
        <dbReference type="ARBA" id="ARBA00008172"/>
    </source>
</evidence>
<evidence type="ECO:0000256" key="3">
    <source>
        <dbReference type="ARBA" id="ARBA00022722"/>
    </source>
</evidence>
<dbReference type="PANTHER" id="PTHR38039:SF1">
    <property type="entry name" value="TOXIN YOEB"/>
    <property type="match status" value="1"/>
</dbReference>
<evidence type="ECO:0000256" key="7">
    <source>
        <dbReference type="ARBA" id="ARBA00050056"/>
    </source>
</evidence>
<evidence type="ECO:0000313" key="9">
    <source>
        <dbReference type="Proteomes" id="UP000198688"/>
    </source>
</evidence>
<sequence length="88" mass="10084">MRLSVKFTPEGWEDYTSWKDPKAVRRINRLIADIQRDPAAVGLGKPEILRGLMSGWSSRRIDEEHRLVYRIRGEVLEIAACAGHYSGM</sequence>
<dbReference type="GO" id="GO:0016787">
    <property type="term" value="F:hydrolase activity"/>
    <property type="evidence" value="ECO:0007669"/>
    <property type="project" value="UniProtKB-KW"/>
</dbReference>
<reference evidence="8 9" key="1">
    <citation type="submission" date="2016-10" db="EMBL/GenBank/DDBJ databases">
        <authorList>
            <person name="de Groot N.N."/>
        </authorList>
    </citation>
    <scope>NUCLEOTIDE SEQUENCE [LARGE SCALE GENOMIC DNA]</scope>
    <source>
        <strain evidence="8 9">DSM 43941</strain>
    </source>
</reference>
<dbReference type="SUPFAM" id="SSF143011">
    <property type="entry name" value="RelE-like"/>
    <property type="match status" value="1"/>
</dbReference>
<keyword evidence="3" id="KW-0540">Nuclease</keyword>
<gene>
    <name evidence="8" type="ORF">SAMN04489716_0027</name>
</gene>
<dbReference type="EMBL" id="LT629758">
    <property type="protein sequence ID" value="SDS10879.1"/>
    <property type="molecule type" value="Genomic_DNA"/>
</dbReference>
<dbReference type="Pfam" id="PF06769">
    <property type="entry name" value="YoeB_toxin"/>
    <property type="match status" value="1"/>
</dbReference>
<evidence type="ECO:0000313" key="8">
    <source>
        <dbReference type="EMBL" id="SDS10879.1"/>
    </source>
</evidence>
<protein>
    <recommendedName>
        <fullName evidence="7">Endoribonuclease YoeB</fullName>
    </recommendedName>
    <alternativeName>
        <fullName evidence="6">Putative mRNA interferase YoeB</fullName>
    </alternativeName>
</protein>
<evidence type="ECO:0000256" key="2">
    <source>
        <dbReference type="ARBA" id="ARBA00022649"/>
    </source>
</evidence>
<organism evidence="8 9">
    <name type="scientific">Actinoplanes derwentensis</name>
    <dbReference type="NCBI Taxonomy" id="113562"/>
    <lineage>
        <taxon>Bacteria</taxon>
        <taxon>Bacillati</taxon>
        <taxon>Actinomycetota</taxon>
        <taxon>Actinomycetes</taxon>
        <taxon>Micromonosporales</taxon>
        <taxon>Micromonosporaceae</taxon>
        <taxon>Actinoplanes</taxon>
    </lineage>
</organism>
<evidence type="ECO:0000256" key="5">
    <source>
        <dbReference type="ARBA" id="ARBA00022801"/>
    </source>
</evidence>
<dbReference type="RefSeq" id="WP_373873309.1">
    <property type="nucleotide sequence ID" value="NZ_BOMJ01000019.1"/>
</dbReference>
<accession>A0A1H1PJL0</accession>
<proteinExistence type="inferred from homology"/>